<evidence type="ECO:0000313" key="7">
    <source>
        <dbReference type="EMBL" id="KEA58533.1"/>
    </source>
</evidence>
<dbReference type="PANTHER" id="PTHR30482:SF20">
    <property type="entry name" value="HIGH-AFFINITY BRANCHED-CHAIN AMINO ACID TRANSPORT SYSTEM PERMEASE PROTEIN LIVM"/>
    <property type="match status" value="1"/>
</dbReference>
<comment type="caution">
    <text evidence="7">The sequence shown here is derived from an EMBL/GenBank/DDBJ whole genome shotgun (WGS) entry which is preliminary data.</text>
</comment>
<feature type="transmembrane region" description="Helical" evidence="6">
    <location>
        <begin position="507"/>
        <end position="528"/>
    </location>
</feature>
<dbReference type="Pfam" id="PF02653">
    <property type="entry name" value="BPD_transp_2"/>
    <property type="match status" value="2"/>
</dbReference>
<feature type="transmembrane region" description="Helical" evidence="6">
    <location>
        <begin position="339"/>
        <end position="357"/>
    </location>
</feature>
<feature type="transmembrane region" description="Helical" evidence="6">
    <location>
        <begin position="581"/>
        <end position="600"/>
    </location>
</feature>
<comment type="subcellular location">
    <subcellularLocation>
        <location evidence="1">Cell membrane</location>
        <topology evidence="1">Multi-pass membrane protein</topology>
    </subcellularLocation>
</comment>
<keyword evidence="3 6" id="KW-0812">Transmembrane</keyword>
<organism evidence="7">
    <name type="scientific">Burkholderia cenocepacia</name>
    <dbReference type="NCBI Taxonomy" id="95486"/>
    <lineage>
        <taxon>Bacteria</taxon>
        <taxon>Pseudomonadati</taxon>
        <taxon>Pseudomonadota</taxon>
        <taxon>Betaproteobacteria</taxon>
        <taxon>Burkholderiales</taxon>
        <taxon>Burkholderiaceae</taxon>
        <taxon>Burkholderia</taxon>
        <taxon>Burkholderia cepacia complex</taxon>
    </lineage>
</organism>
<protein>
    <submittedName>
        <fullName evidence="7">ABC transporter permease</fullName>
    </submittedName>
</protein>
<gene>
    <name evidence="7" type="ORF">DT99_15365</name>
</gene>
<dbReference type="InterPro" id="IPR043428">
    <property type="entry name" value="LivM-like"/>
</dbReference>
<feature type="transmembrane region" description="Helical" evidence="6">
    <location>
        <begin position="457"/>
        <end position="477"/>
    </location>
</feature>
<keyword evidence="5 6" id="KW-0472">Membrane</keyword>
<dbReference type="EMBL" id="JJOA01000013">
    <property type="protein sequence ID" value="KEA58533.1"/>
    <property type="molecule type" value="Genomic_DNA"/>
</dbReference>
<evidence type="ECO:0000256" key="6">
    <source>
        <dbReference type="SAM" id="Phobius"/>
    </source>
</evidence>
<dbReference type="GO" id="GO:0005886">
    <property type="term" value="C:plasma membrane"/>
    <property type="evidence" value="ECO:0007669"/>
    <property type="project" value="UniProtKB-SubCell"/>
</dbReference>
<feature type="transmembrane region" description="Helical" evidence="6">
    <location>
        <begin position="96"/>
        <end position="116"/>
    </location>
</feature>
<reference evidence="7" key="1">
    <citation type="submission" date="2014-04" db="EMBL/GenBank/DDBJ databases">
        <title>In planta biocontrol of soil-borne Fusarium wilt of banana through a plant endophytic bacterium, Burkholderia cenocepacia 869T2.</title>
        <authorList>
            <person name="Ho Y.-N."/>
            <person name="Chiang H.-M."/>
            <person name="Chao C.-P."/>
            <person name="Su C.-C."/>
            <person name="Hsu H.-F."/>
            <person name="Guo C.-T."/>
            <person name="Hsieh J.-L."/>
            <person name="Huang C.-C."/>
        </authorList>
    </citation>
    <scope>NUCLEOTIDE SEQUENCE [LARGE SCALE GENOMIC DNA]</scope>
    <source>
        <strain evidence="7">869T2</strain>
    </source>
</reference>
<feature type="transmembrane region" description="Helical" evidence="6">
    <location>
        <begin position="254"/>
        <end position="278"/>
    </location>
</feature>
<dbReference type="PANTHER" id="PTHR30482">
    <property type="entry name" value="HIGH-AFFINITY BRANCHED-CHAIN AMINO ACID TRANSPORT SYSTEM PERMEASE"/>
    <property type="match status" value="1"/>
</dbReference>
<name>A0A071MCR9_9BURK</name>
<evidence type="ECO:0000256" key="5">
    <source>
        <dbReference type="ARBA" id="ARBA00023136"/>
    </source>
</evidence>
<evidence type="ECO:0000256" key="2">
    <source>
        <dbReference type="ARBA" id="ARBA00022475"/>
    </source>
</evidence>
<feature type="transmembrane region" description="Helical" evidence="6">
    <location>
        <begin position="136"/>
        <end position="159"/>
    </location>
</feature>
<feature type="transmembrane region" description="Helical" evidence="6">
    <location>
        <begin position="540"/>
        <end position="569"/>
    </location>
</feature>
<dbReference type="GO" id="GO:0015658">
    <property type="term" value="F:branched-chain amino acid transmembrane transporter activity"/>
    <property type="evidence" value="ECO:0007669"/>
    <property type="project" value="InterPro"/>
</dbReference>
<keyword evidence="4 6" id="KW-1133">Transmembrane helix</keyword>
<feature type="transmembrane region" description="Helical" evidence="6">
    <location>
        <begin position="12"/>
        <end position="35"/>
    </location>
</feature>
<feature type="transmembrane region" description="Helical" evidence="6">
    <location>
        <begin position="415"/>
        <end position="433"/>
    </location>
</feature>
<dbReference type="CDD" id="cd06581">
    <property type="entry name" value="TM_PBP1_LivM_like"/>
    <property type="match status" value="1"/>
</dbReference>
<dbReference type="AlphaFoldDB" id="A0A071MCR9"/>
<evidence type="ECO:0000256" key="3">
    <source>
        <dbReference type="ARBA" id="ARBA00022692"/>
    </source>
</evidence>
<evidence type="ECO:0000256" key="1">
    <source>
        <dbReference type="ARBA" id="ARBA00004651"/>
    </source>
</evidence>
<dbReference type="OrthoDB" id="32289at2"/>
<feature type="transmembrane region" description="Helical" evidence="6">
    <location>
        <begin position="65"/>
        <end position="84"/>
    </location>
</feature>
<dbReference type="CDD" id="cd06582">
    <property type="entry name" value="TM_PBP1_LivH_like"/>
    <property type="match status" value="1"/>
</dbReference>
<dbReference type="InterPro" id="IPR001851">
    <property type="entry name" value="ABC_transp_permease"/>
</dbReference>
<accession>A0A071MCR9</accession>
<feature type="transmembrane region" description="Helical" evidence="6">
    <location>
        <begin position="387"/>
        <end position="408"/>
    </location>
</feature>
<evidence type="ECO:0000256" key="4">
    <source>
        <dbReference type="ARBA" id="ARBA00022989"/>
    </source>
</evidence>
<feature type="transmembrane region" description="Helical" evidence="6">
    <location>
        <begin position="191"/>
        <end position="211"/>
    </location>
</feature>
<keyword evidence="2" id="KW-1003">Cell membrane</keyword>
<feature type="transmembrane region" description="Helical" evidence="6">
    <location>
        <begin position="312"/>
        <end position="333"/>
    </location>
</feature>
<proteinExistence type="predicted"/>
<sequence length="603" mass="62892">MASWLDYTLNGLIVGNIYALLAVGLALIFGVSHLINFAHGSVYMVGAFIGWLCLTRFGLPLPVALAAVVVGCGALGIAIERIGLRPLRHAARIAPLLATIGISFILDQLAQLAFGADPRAVPTPLPDWHVRIAGATLGSLDLLIAGIGIAAAALLYGFLRFTRLGWAVRATAQDRDAALQMGVDVDRVNQTVFAIACALGGVSGLLVGMYYNSIDPAMGFQATLKGVVALLIGGLGNVPGAIAGSLLLGLVESYGVALFGTSYRDLFAFGLLIVFLVWRPNGLFSANRALPPEPMTGTFLAAAKAVRVPRPVLVALIALAAVLPWLGASPYVLQTLTNAWLYGLLALSLTLVAGTVGQISLGHAALLVIGAYASALLSSDLGWSPAVTIPCAGVITAVLGTLLVYPAFRLRGHYVSIATLGIGEVVSLVILNWDGLTRGPLGITGIAPLPWAGTARAAYWFTFAVLVAFALVQVRLLRSHLGRTLRAVREDDVAARAHGIAPNRYKAIAFAVGGVAAGVSGGIAAHLYSYINHQTFDSQVSILALTMVILGGLGNVLGGIAGAIALIGLPELFRWAADYRMLIYGLVLLLLVRFRPQGLLGTV</sequence>